<dbReference type="PROSITE" id="PS50885">
    <property type="entry name" value="HAMP"/>
    <property type="match status" value="1"/>
</dbReference>
<dbReference type="AlphaFoldDB" id="A0A4Q5KQ45"/>
<accession>A0A4Q5KQ45</accession>
<dbReference type="GeneID" id="56273787"/>
<keyword evidence="5" id="KW-0812">Transmembrane</keyword>
<dbReference type="PANTHER" id="PTHR32089">
    <property type="entry name" value="METHYL-ACCEPTING CHEMOTAXIS PROTEIN MCPB"/>
    <property type="match status" value="1"/>
</dbReference>
<dbReference type="InterPro" id="IPR004089">
    <property type="entry name" value="MCPsignal_dom"/>
</dbReference>
<comment type="similarity">
    <text evidence="3">Belongs to the methyl-accepting chemotaxis (MCP) protein family.</text>
</comment>
<dbReference type="InterPro" id="IPR004090">
    <property type="entry name" value="Chemotax_Me-accpt_rcpt"/>
</dbReference>
<organism evidence="8 9">
    <name type="scientific">Aliivibrio finisterrensis</name>
    <dbReference type="NCBI Taxonomy" id="511998"/>
    <lineage>
        <taxon>Bacteria</taxon>
        <taxon>Pseudomonadati</taxon>
        <taxon>Pseudomonadota</taxon>
        <taxon>Gammaproteobacteria</taxon>
        <taxon>Vibrionales</taxon>
        <taxon>Vibrionaceae</taxon>
        <taxon>Aliivibrio</taxon>
    </lineage>
</organism>
<protein>
    <submittedName>
        <fullName evidence="8">Methyl-accepting chemotaxis protein</fullName>
    </submittedName>
</protein>
<evidence type="ECO:0000256" key="5">
    <source>
        <dbReference type="SAM" id="Phobius"/>
    </source>
</evidence>
<dbReference type="PANTHER" id="PTHR32089:SF112">
    <property type="entry name" value="LYSOZYME-LIKE PROTEIN-RELATED"/>
    <property type="match status" value="1"/>
</dbReference>
<dbReference type="OrthoDB" id="2489132at2"/>
<keyword evidence="5" id="KW-0472">Membrane</keyword>
<dbReference type="InterPro" id="IPR003660">
    <property type="entry name" value="HAMP_dom"/>
</dbReference>
<dbReference type="GO" id="GO:0016020">
    <property type="term" value="C:membrane"/>
    <property type="evidence" value="ECO:0007669"/>
    <property type="project" value="UniProtKB-SubCell"/>
</dbReference>
<comment type="subcellular location">
    <subcellularLocation>
        <location evidence="1">Membrane</location>
    </subcellularLocation>
</comment>
<evidence type="ECO:0000256" key="1">
    <source>
        <dbReference type="ARBA" id="ARBA00004370"/>
    </source>
</evidence>
<sequence length="546" mass="59424">MKLIGRLSVGHKIAIPLLAIVLLFSTISILNVIKLNQQEGINYKLVDLVQPVNESLEDAYRDLYQVTAAAQGLMLSTTVADIEHHTFEFKDNAYKALPRMKKVQELYEANILPSHTQFELTTLIKAAEKWIQLYEPLFSDPNNSQEYYQKNSDQLDEQFKTMRKQLKSISRLIVAEQVKLREQSYEGVQSVKLISEIGAAGAVILALLAIWSLGNGIVRPIKSLEKAMSEVASGDADLTQRIAVSSEDEIGKLAQAFNQFVSRIHGTVSNVIVSSNAVRSEMDNIQEITRNIAEFSTSQQQESEVVAAAVHEMQVTSDTVNENANEAAQASLGATTESETTEAILQQTVVSIQSLADEISQAGDVIQTLDSDVSNIASILDVIKGIAEQTNLLALNAAIEAARAGEQGRGFAVVADEVRALASKTQDSTGEIQKMIERLQSGAKEAVVAMESSTKSGENTIKLANQASQSLQQITNAIVTMNDLNTQIATAANQQSHVSHDVNVNVQRIADNSSQMVTMVSNSGNACESLSEQCQQLDNLVSQFKV</sequence>
<name>A0A4Q5KQ45_9GAMM</name>
<dbReference type="CDD" id="cd11386">
    <property type="entry name" value="MCP_signal"/>
    <property type="match status" value="1"/>
</dbReference>
<dbReference type="RefSeq" id="WP_130086150.1">
    <property type="nucleotide sequence ID" value="NZ_SEZJ01000001.1"/>
</dbReference>
<evidence type="ECO:0000256" key="4">
    <source>
        <dbReference type="PROSITE-ProRule" id="PRU00284"/>
    </source>
</evidence>
<evidence type="ECO:0000259" key="6">
    <source>
        <dbReference type="PROSITE" id="PS50111"/>
    </source>
</evidence>
<evidence type="ECO:0000256" key="3">
    <source>
        <dbReference type="ARBA" id="ARBA00029447"/>
    </source>
</evidence>
<dbReference type="GO" id="GO:0007165">
    <property type="term" value="P:signal transduction"/>
    <property type="evidence" value="ECO:0007669"/>
    <property type="project" value="UniProtKB-KW"/>
</dbReference>
<dbReference type="SUPFAM" id="SSF58104">
    <property type="entry name" value="Methyl-accepting chemotaxis protein (MCP) signaling domain"/>
    <property type="match status" value="1"/>
</dbReference>
<dbReference type="Pfam" id="PF00015">
    <property type="entry name" value="MCPsignal"/>
    <property type="match status" value="1"/>
</dbReference>
<feature type="domain" description="HAMP" evidence="7">
    <location>
        <begin position="215"/>
        <end position="269"/>
    </location>
</feature>
<feature type="domain" description="Methyl-accepting transducer" evidence="6">
    <location>
        <begin position="274"/>
        <end position="510"/>
    </location>
</feature>
<dbReference type="PRINTS" id="PR00260">
    <property type="entry name" value="CHEMTRNSDUCR"/>
</dbReference>
<keyword evidence="5" id="KW-1133">Transmembrane helix</keyword>
<dbReference type="FunFam" id="1.10.287.950:FF:000001">
    <property type="entry name" value="Methyl-accepting chemotaxis sensory transducer"/>
    <property type="match status" value="1"/>
</dbReference>
<gene>
    <name evidence="8" type="ORF">ERW49_01995</name>
</gene>
<proteinExistence type="inferred from homology"/>
<evidence type="ECO:0000313" key="9">
    <source>
        <dbReference type="Proteomes" id="UP000293465"/>
    </source>
</evidence>
<keyword evidence="2 4" id="KW-0807">Transducer</keyword>
<dbReference type="EMBL" id="SEZJ01000001">
    <property type="protein sequence ID" value="RYU48755.1"/>
    <property type="molecule type" value="Genomic_DNA"/>
</dbReference>
<evidence type="ECO:0000256" key="2">
    <source>
        <dbReference type="ARBA" id="ARBA00023224"/>
    </source>
</evidence>
<dbReference type="SMART" id="SM00304">
    <property type="entry name" value="HAMP"/>
    <property type="match status" value="1"/>
</dbReference>
<dbReference type="GO" id="GO:0006935">
    <property type="term" value="P:chemotaxis"/>
    <property type="evidence" value="ECO:0007669"/>
    <property type="project" value="InterPro"/>
</dbReference>
<dbReference type="Gene3D" id="1.10.287.950">
    <property type="entry name" value="Methyl-accepting chemotaxis protein"/>
    <property type="match status" value="1"/>
</dbReference>
<dbReference type="CDD" id="cd06225">
    <property type="entry name" value="HAMP"/>
    <property type="match status" value="1"/>
</dbReference>
<feature type="transmembrane region" description="Helical" evidence="5">
    <location>
        <begin position="193"/>
        <end position="214"/>
    </location>
</feature>
<evidence type="ECO:0000313" key="8">
    <source>
        <dbReference type="EMBL" id="RYU48755.1"/>
    </source>
</evidence>
<evidence type="ECO:0000259" key="7">
    <source>
        <dbReference type="PROSITE" id="PS50885"/>
    </source>
</evidence>
<reference evidence="8 9" key="1">
    <citation type="submission" date="2019-02" db="EMBL/GenBank/DDBJ databases">
        <title>Genome sequences of Aliivibrio finisterrensis strains from farmed Atlantic salmon.</title>
        <authorList>
            <person name="Bowman J.P."/>
        </authorList>
    </citation>
    <scope>NUCLEOTIDE SEQUENCE [LARGE SCALE GENOMIC DNA]</scope>
    <source>
        <strain evidence="8 9">A32</strain>
    </source>
</reference>
<comment type="caution">
    <text evidence="8">The sequence shown here is derived from an EMBL/GenBank/DDBJ whole genome shotgun (WGS) entry which is preliminary data.</text>
</comment>
<dbReference type="SMART" id="SM00283">
    <property type="entry name" value="MA"/>
    <property type="match status" value="1"/>
</dbReference>
<dbReference type="Pfam" id="PF00672">
    <property type="entry name" value="HAMP"/>
    <property type="match status" value="1"/>
</dbReference>
<feature type="transmembrane region" description="Helical" evidence="5">
    <location>
        <begin position="13"/>
        <end position="33"/>
    </location>
</feature>
<dbReference type="PROSITE" id="PS50111">
    <property type="entry name" value="CHEMOTAXIS_TRANSDUC_2"/>
    <property type="match status" value="1"/>
</dbReference>
<dbReference type="GO" id="GO:0004888">
    <property type="term" value="F:transmembrane signaling receptor activity"/>
    <property type="evidence" value="ECO:0007669"/>
    <property type="project" value="InterPro"/>
</dbReference>
<dbReference type="Proteomes" id="UP000293465">
    <property type="component" value="Unassembled WGS sequence"/>
</dbReference>